<dbReference type="Pfam" id="PF00027">
    <property type="entry name" value="cNMP_binding"/>
    <property type="match status" value="1"/>
</dbReference>
<keyword evidence="3 6" id="KW-0812">Transmembrane</keyword>
<dbReference type="Gene3D" id="2.60.120.10">
    <property type="entry name" value="Jelly Rolls"/>
    <property type="match status" value="1"/>
</dbReference>
<feature type="transmembrane region" description="Helical" evidence="6">
    <location>
        <begin position="12"/>
        <end position="30"/>
    </location>
</feature>
<feature type="domain" description="Cyclic nucleotide-binding" evidence="7">
    <location>
        <begin position="349"/>
        <end position="451"/>
    </location>
</feature>
<organism evidence="8 9">
    <name type="scientific">Rhizosaccharibacter radicis</name>
    <dbReference type="NCBI Taxonomy" id="2782605"/>
    <lineage>
        <taxon>Bacteria</taxon>
        <taxon>Pseudomonadati</taxon>
        <taxon>Pseudomonadota</taxon>
        <taxon>Alphaproteobacteria</taxon>
        <taxon>Acetobacterales</taxon>
        <taxon>Acetobacteraceae</taxon>
        <taxon>Rhizosaccharibacter</taxon>
    </lineage>
</organism>
<dbReference type="Pfam" id="PF00924">
    <property type="entry name" value="MS_channel_2nd"/>
    <property type="match status" value="1"/>
</dbReference>
<dbReference type="SUPFAM" id="SSF50182">
    <property type="entry name" value="Sm-like ribonucleoproteins"/>
    <property type="match status" value="1"/>
</dbReference>
<evidence type="ECO:0000313" key="8">
    <source>
        <dbReference type="EMBL" id="MCQ8242283.1"/>
    </source>
</evidence>
<comment type="function">
    <text evidence="6">Mechanosensitive channel that participates in the regulation of osmotic pressure changes within the cell, opening in response to stretch forces in the membrane lipid bilayer, without the need for other proteins. Contributes to normal resistance to hypoosmotic shock. Forms an ion channel of 1.0 nanosiemens conductance with a slight preference for anions.</text>
</comment>
<accession>A0ABT1W107</accession>
<evidence type="ECO:0000256" key="5">
    <source>
        <dbReference type="ARBA" id="ARBA00023136"/>
    </source>
</evidence>
<dbReference type="InterPro" id="IPR045275">
    <property type="entry name" value="MscS_archaea/bacteria_type"/>
</dbReference>
<feature type="transmembrane region" description="Helical" evidence="6">
    <location>
        <begin position="82"/>
        <end position="102"/>
    </location>
</feature>
<keyword evidence="6" id="KW-0407">Ion channel</keyword>
<comment type="similarity">
    <text evidence="6">Belongs to the MscS (TC 1.A.23) family.</text>
</comment>
<sequence length="506" mass="54224">MSALMIDGSAKPLLLATGLLVLSALLPRLIRRWPIWLVVTARLLVLLALTGLTVAILGSPLHPRFDSSFGATERFWKQLIEAAWWIAAARAAVGVMRLVVVLEHRPRETRIVSDLLAGVVMVATGLAIASFAFELPVRGLLATSGVIAIVLGLALQSTLSDLFSGIAVGIEHAYKPGDVLWLDSDVEGQVVQVGWRSTHILTGQHGLVVIPNSVIAKGRFINRSAPTPMRGDGISVLLDPAAPPARCQEVLGAAALACPLLLIEPPPAVSCMSLGGDGTTWHVSFSVASSAMLGQARTELLAQIHRHLRHAGIRLAVANQFPPPTWTEADAPDDAELSMPVGLLAESELFGILRRAERDALRPFFRERVLQAGDALIRQDEMPHTLFLLAEGIAEISRRDGDSRRILTRIGPGDTLGAVGLITGTPYLATAVALTRIRLFELHRDAVAEALAAHPALAPALEELAERGQAAMRRDAANTEHPVPAHPDHLRAGLRAFLQRLRGVAD</sequence>
<protein>
    <recommendedName>
        <fullName evidence="6">Small-conductance mechanosensitive channel</fullName>
    </recommendedName>
</protein>
<dbReference type="SUPFAM" id="SSF82689">
    <property type="entry name" value="Mechanosensitive channel protein MscS (YggB), C-terminal domain"/>
    <property type="match status" value="1"/>
</dbReference>
<evidence type="ECO:0000256" key="6">
    <source>
        <dbReference type="RuleBase" id="RU369025"/>
    </source>
</evidence>
<evidence type="ECO:0000259" key="7">
    <source>
        <dbReference type="PROSITE" id="PS50042"/>
    </source>
</evidence>
<keyword evidence="2" id="KW-1003">Cell membrane</keyword>
<reference evidence="8 9" key="1">
    <citation type="submission" date="2022-06" db="EMBL/GenBank/DDBJ databases">
        <title>Rhizosaccharibacter gen. nov. sp. nov. KSS12, endophytic bacteria isolated from sugarcane.</title>
        <authorList>
            <person name="Pitiwittayakul N."/>
        </authorList>
    </citation>
    <scope>NUCLEOTIDE SEQUENCE [LARGE SCALE GENOMIC DNA]</scope>
    <source>
        <strain evidence="8 9">KSS12</strain>
    </source>
</reference>
<evidence type="ECO:0000313" key="9">
    <source>
        <dbReference type="Proteomes" id="UP001524547"/>
    </source>
</evidence>
<dbReference type="InterPro" id="IPR000595">
    <property type="entry name" value="cNMP-bd_dom"/>
</dbReference>
<dbReference type="Gene3D" id="2.30.30.60">
    <property type="match status" value="1"/>
</dbReference>
<dbReference type="InterPro" id="IPR018490">
    <property type="entry name" value="cNMP-bd_dom_sf"/>
</dbReference>
<name>A0ABT1W107_9PROT</name>
<dbReference type="InterPro" id="IPR016846">
    <property type="entry name" value="cNMP-bd_ion_channel"/>
</dbReference>
<dbReference type="InterPro" id="IPR011066">
    <property type="entry name" value="MscS_channel_C_sf"/>
</dbReference>
<dbReference type="PANTHER" id="PTHR30221">
    <property type="entry name" value="SMALL-CONDUCTANCE MECHANOSENSITIVE CHANNEL"/>
    <property type="match status" value="1"/>
</dbReference>
<comment type="caution">
    <text evidence="8">The sequence shown here is derived from an EMBL/GenBank/DDBJ whole genome shotgun (WGS) entry which is preliminary data.</text>
</comment>
<keyword evidence="6" id="KW-0406">Ion transport</keyword>
<dbReference type="Gene3D" id="1.10.287.1260">
    <property type="match status" value="1"/>
</dbReference>
<dbReference type="SMART" id="SM00100">
    <property type="entry name" value="cNMP"/>
    <property type="match status" value="1"/>
</dbReference>
<evidence type="ECO:0000256" key="4">
    <source>
        <dbReference type="ARBA" id="ARBA00022989"/>
    </source>
</evidence>
<dbReference type="SUPFAM" id="SSF51206">
    <property type="entry name" value="cAMP-binding domain-like"/>
    <property type="match status" value="1"/>
</dbReference>
<evidence type="ECO:0000256" key="2">
    <source>
        <dbReference type="ARBA" id="ARBA00022475"/>
    </source>
</evidence>
<dbReference type="InterPro" id="IPR010920">
    <property type="entry name" value="LSM_dom_sf"/>
</dbReference>
<gene>
    <name evidence="8" type="ORF">NFI88_15730</name>
</gene>
<keyword evidence="6" id="KW-0997">Cell inner membrane</keyword>
<keyword evidence="9" id="KW-1185">Reference proteome</keyword>
<dbReference type="Proteomes" id="UP001524547">
    <property type="component" value="Unassembled WGS sequence"/>
</dbReference>
<comment type="subcellular location">
    <subcellularLocation>
        <location evidence="6">Cell inner membrane</location>
        <topology evidence="6">Multi-pass membrane protein</topology>
    </subcellularLocation>
    <subcellularLocation>
        <location evidence="1">Cell membrane</location>
        <topology evidence="1">Multi-pass membrane protein</topology>
    </subcellularLocation>
</comment>
<feature type="transmembrane region" description="Helical" evidence="6">
    <location>
        <begin position="114"/>
        <end position="133"/>
    </location>
</feature>
<dbReference type="InterPro" id="IPR006685">
    <property type="entry name" value="MscS_channel_2nd"/>
</dbReference>
<feature type="transmembrane region" description="Helical" evidence="6">
    <location>
        <begin position="42"/>
        <end position="62"/>
    </location>
</feature>
<dbReference type="EMBL" id="JAMZEJ010000010">
    <property type="protein sequence ID" value="MCQ8242283.1"/>
    <property type="molecule type" value="Genomic_DNA"/>
</dbReference>
<keyword evidence="4 6" id="KW-1133">Transmembrane helix</keyword>
<keyword evidence="6" id="KW-0813">Transport</keyword>
<dbReference type="PIRSF" id="PIRSF026673">
    <property type="entry name" value="UCP026673_ion_chan"/>
    <property type="match status" value="1"/>
</dbReference>
<keyword evidence="5 6" id="KW-0472">Membrane</keyword>
<evidence type="ECO:0000256" key="3">
    <source>
        <dbReference type="ARBA" id="ARBA00022692"/>
    </source>
</evidence>
<dbReference type="InterPro" id="IPR014710">
    <property type="entry name" value="RmlC-like_jellyroll"/>
</dbReference>
<dbReference type="CDD" id="cd00038">
    <property type="entry name" value="CAP_ED"/>
    <property type="match status" value="1"/>
</dbReference>
<proteinExistence type="inferred from homology"/>
<dbReference type="RefSeq" id="WP_422921035.1">
    <property type="nucleotide sequence ID" value="NZ_JAMZEJ010000010.1"/>
</dbReference>
<evidence type="ECO:0000256" key="1">
    <source>
        <dbReference type="ARBA" id="ARBA00004651"/>
    </source>
</evidence>
<dbReference type="PANTHER" id="PTHR30221:SF1">
    <property type="entry name" value="SMALL-CONDUCTANCE MECHANOSENSITIVE CHANNEL"/>
    <property type="match status" value="1"/>
</dbReference>
<dbReference type="InterPro" id="IPR023408">
    <property type="entry name" value="MscS_beta-dom_sf"/>
</dbReference>
<comment type="subunit">
    <text evidence="6">Homoheptamer.</text>
</comment>
<dbReference type="PROSITE" id="PS50042">
    <property type="entry name" value="CNMP_BINDING_3"/>
    <property type="match status" value="1"/>
</dbReference>